<feature type="transmembrane region" description="Helical" evidence="8">
    <location>
        <begin position="276"/>
        <end position="301"/>
    </location>
</feature>
<comment type="caution">
    <text evidence="11">The sequence shown here is derived from an EMBL/GenBank/DDBJ whole genome shotgun (WGS) entry which is preliminary data.</text>
</comment>
<evidence type="ECO:0000259" key="9">
    <source>
        <dbReference type="Pfam" id="PF00924"/>
    </source>
</evidence>
<evidence type="ECO:0000256" key="3">
    <source>
        <dbReference type="ARBA" id="ARBA00022475"/>
    </source>
</evidence>
<proteinExistence type="inferred from homology"/>
<evidence type="ECO:0000256" key="7">
    <source>
        <dbReference type="SAM" id="MobiDB-lite"/>
    </source>
</evidence>
<dbReference type="InterPro" id="IPR010920">
    <property type="entry name" value="LSM_dom_sf"/>
</dbReference>
<feature type="transmembrane region" description="Helical" evidence="8">
    <location>
        <begin position="246"/>
        <end position="264"/>
    </location>
</feature>
<dbReference type="PANTHER" id="PTHR30221:SF18">
    <property type="entry name" value="SLL0590 PROTEIN"/>
    <property type="match status" value="1"/>
</dbReference>
<dbReference type="Pfam" id="PF00924">
    <property type="entry name" value="MS_channel_2nd"/>
    <property type="match status" value="1"/>
</dbReference>
<evidence type="ECO:0000313" key="11">
    <source>
        <dbReference type="EMBL" id="MFB2837145.1"/>
    </source>
</evidence>
<dbReference type="InterPro" id="IPR045275">
    <property type="entry name" value="MscS_archaea/bacteria_type"/>
</dbReference>
<feature type="domain" description="Mechanosensitive ion channel MscS C-terminal" evidence="10">
    <location>
        <begin position="373"/>
        <end position="452"/>
    </location>
</feature>
<comment type="similarity">
    <text evidence="2">Belongs to the MscS (TC 1.A.23) family.</text>
</comment>
<accession>A0ABV4WPX7</accession>
<evidence type="ECO:0000256" key="6">
    <source>
        <dbReference type="ARBA" id="ARBA00023136"/>
    </source>
</evidence>
<evidence type="ECO:0000256" key="4">
    <source>
        <dbReference type="ARBA" id="ARBA00022692"/>
    </source>
</evidence>
<dbReference type="Gene3D" id="3.30.70.100">
    <property type="match status" value="1"/>
</dbReference>
<evidence type="ECO:0000256" key="2">
    <source>
        <dbReference type="ARBA" id="ARBA00008017"/>
    </source>
</evidence>
<keyword evidence="5 8" id="KW-1133">Transmembrane helix</keyword>
<feature type="transmembrane region" description="Helical" evidence="8">
    <location>
        <begin position="151"/>
        <end position="169"/>
    </location>
</feature>
<dbReference type="Gene3D" id="2.30.30.60">
    <property type="match status" value="1"/>
</dbReference>
<dbReference type="Pfam" id="PF21082">
    <property type="entry name" value="MS_channel_3rd"/>
    <property type="match status" value="1"/>
</dbReference>
<organism evidence="11 12">
    <name type="scientific">Floridaenema evergladense BLCC-F167</name>
    <dbReference type="NCBI Taxonomy" id="3153639"/>
    <lineage>
        <taxon>Bacteria</taxon>
        <taxon>Bacillati</taxon>
        <taxon>Cyanobacteriota</taxon>
        <taxon>Cyanophyceae</taxon>
        <taxon>Oscillatoriophycideae</taxon>
        <taxon>Aerosakkonematales</taxon>
        <taxon>Aerosakkonemataceae</taxon>
        <taxon>Floridanema</taxon>
        <taxon>Floridanema evergladense</taxon>
    </lineage>
</organism>
<evidence type="ECO:0000256" key="1">
    <source>
        <dbReference type="ARBA" id="ARBA00004651"/>
    </source>
</evidence>
<evidence type="ECO:0000256" key="5">
    <source>
        <dbReference type="ARBA" id="ARBA00022989"/>
    </source>
</evidence>
<dbReference type="RefSeq" id="WP_413279501.1">
    <property type="nucleotide sequence ID" value="NZ_JBHFNT010000196.1"/>
</dbReference>
<evidence type="ECO:0000256" key="8">
    <source>
        <dbReference type="SAM" id="Phobius"/>
    </source>
</evidence>
<comment type="subcellular location">
    <subcellularLocation>
        <location evidence="1">Cell membrane</location>
        <topology evidence="1">Multi-pass membrane protein</topology>
    </subcellularLocation>
</comment>
<evidence type="ECO:0000259" key="10">
    <source>
        <dbReference type="Pfam" id="PF21082"/>
    </source>
</evidence>
<dbReference type="EMBL" id="JBHFNT010000196">
    <property type="protein sequence ID" value="MFB2837145.1"/>
    <property type="molecule type" value="Genomic_DNA"/>
</dbReference>
<gene>
    <name evidence="11" type="ORF">ACE1CA_21685</name>
</gene>
<dbReference type="InterPro" id="IPR023408">
    <property type="entry name" value="MscS_beta-dom_sf"/>
</dbReference>
<feature type="transmembrane region" description="Helical" evidence="8">
    <location>
        <begin position="175"/>
        <end position="195"/>
    </location>
</feature>
<name>A0ABV4WPX7_9CYAN</name>
<feature type="region of interest" description="Disordered" evidence="7">
    <location>
        <begin position="465"/>
        <end position="491"/>
    </location>
</feature>
<dbReference type="PANTHER" id="PTHR30221">
    <property type="entry name" value="SMALL-CONDUCTANCE MECHANOSENSITIVE CHANNEL"/>
    <property type="match status" value="1"/>
</dbReference>
<dbReference type="InterPro" id="IPR006685">
    <property type="entry name" value="MscS_channel_2nd"/>
</dbReference>
<feature type="compositionally biased region" description="Basic residues" evidence="7">
    <location>
        <begin position="482"/>
        <end position="491"/>
    </location>
</feature>
<keyword evidence="4 8" id="KW-0812">Transmembrane</keyword>
<dbReference type="Proteomes" id="UP001576780">
    <property type="component" value="Unassembled WGS sequence"/>
</dbReference>
<keyword evidence="12" id="KW-1185">Reference proteome</keyword>
<keyword evidence="6 8" id="KW-0472">Membrane</keyword>
<dbReference type="SUPFAM" id="SSF50182">
    <property type="entry name" value="Sm-like ribonucleoproteins"/>
    <property type="match status" value="1"/>
</dbReference>
<keyword evidence="3" id="KW-1003">Cell membrane</keyword>
<feature type="transmembrane region" description="Helical" evidence="8">
    <location>
        <begin position="202"/>
        <end position="222"/>
    </location>
</feature>
<dbReference type="InterPro" id="IPR049278">
    <property type="entry name" value="MS_channel_C"/>
</dbReference>
<dbReference type="SUPFAM" id="SSF82689">
    <property type="entry name" value="Mechanosensitive channel protein MscS (YggB), C-terminal domain"/>
    <property type="match status" value="1"/>
</dbReference>
<reference evidence="11 12" key="1">
    <citation type="submission" date="2024-09" db="EMBL/GenBank/DDBJ databases">
        <title>Floridaenema gen nov. (Aerosakkonemataceae, Aerosakkonematales ord. nov., Cyanobacteria) from benthic tropical and subtropical fresh waters, with the description of four new species.</title>
        <authorList>
            <person name="Moretto J.A."/>
            <person name="Berthold D.E."/>
            <person name="Lefler F.W."/>
            <person name="Huang I.-S."/>
            <person name="Laughinghouse H. IV."/>
        </authorList>
    </citation>
    <scope>NUCLEOTIDE SEQUENCE [LARGE SCALE GENOMIC DNA]</scope>
    <source>
        <strain evidence="11 12">BLCC-F167</strain>
    </source>
</reference>
<feature type="transmembrane region" description="Helical" evidence="8">
    <location>
        <begin position="81"/>
        <end position="102"/>
    </location>
</feature>
<feature type="domain" description="Mechanosensitive ion channel MscS" evidence="9">
    <location>
        <begin position="289"/>
        <end position="354"/>
    </location>
</feature>
<dbReference type="InterPro" id="IPR011066">
    <property type="entry name" value="MscS_channel_C_sf"/>
</dbReference>
<evidence type="ECO:0000313" key="12">
    <source>
        <dbReference type="Proteomes" id="UP001576780"/>
    </source>
</evidence>
<sequence>MMKPRLSCKTKRFISLLLMAIIILAIAPLVSATVINQGLPEPVNQGIIALTHGNILVQISFFDSLNSNVMNFLNSEVFKQLILGLLEAGVATLLLVISWNLINKFFRFLPTKVNELQAKYNTKTIRIGSKEVLRPEQITQFLMRVITFSRFVILGSIALFYVNAVLSFFPQTQPIASIIFTSIFNAISQVVLGFVNYIPNLIFLIILFFTAYYSIKFIRFIFGEIEAGNLVIPDFDPEWAAPSQRIIQFLTIALCGVIAFPYLPGSNSGAFQGISIFIGVLLSIGSSTAVANIIAGILLTYTRAFRINDDILIGELWGTVIERGLFVTRLLNYENQIVSIPNSTILSSNVLNYRTNPQPNPRDNIYPAPLWIVEVDVPANVPSQQVYEILRNASRKVPNVVQEPEPLILSSAFKHNCMTYLLKYATHTPSIVKTGSAVRKQILDEFLSQGIILYPTQYIIYDSPNEPDSQKINPFDRQVISPKRKPNSQES</sequence>
<protein>
    <submittedName>
        <fullName evidence="11">Mechanosensitive ion channel family protein</fullName>
    </submittedName>
</protein>